<feature type="compositionally biased region" description="Basic and acidic residues" evidence="1">
    <location>
        <begin position="265"/>
        <end position="300"/>
    </location>
</feature>
<feature type="region of interest" description="Disordered" evidence="1">
    <location>
        <begin position="103"/>
        <end position="174"/>
    </location>
</feature>
<reference evidence="2 3" key="1">
    <citation type="submission" date="2019-06" db="EMBL/GenBank/DDBJ databases">
        <title>Draft genome sequence of the filamentous fungus Phialemoniopsis curvata isolated from diesel fuel.</title>
        <authorList>
            <person name="Varaljay V.A."/>
            <person name="Lyon W.J."/>
            <person name="Crouch A.L."/>
            <person name="Drake C.E."/>
            <person name="Hollomon J.M."/>
            <person name="Nadeau L.J."/>
            <person name="Nunn H.S."/>
            <person name="Stevenson B.S."/>
            <person name="Bojanowski C.L."/>
            <person name="Crookes-Goodson W.J."/>
        </authorList>
    </citation>
    <scope>NUCLEOTIDE SEQUENCE [LARGE SCALE GENOMIC DNA]</scope>
    <source>
        <strain evidence="2 3">D216</strain>
    </source>
</reference>
<evidence type="ECO:0000313" key="2">
    <source>
        <dbReference type="EMBL" id="TPX06991.1"/>
    </source>
</evidence>
<keyword evidence="3" id="KW-1185">Reference proteome</keyword>
<comment type="caution">
    <text evidence="2">The sequence shown here is derived from an EMBL/GenBank/DDBJ whole genome shotgun (WGS) entry which is preliminary data.</text>
</comment>
<sequence length="702" mass="79574">MIPHTRLALLFSFALDFRTEPSIVWETFSFVMQAGKRPFQPASHILEHTHNPYEQADERQCGNMRTLRKVARARPTRERKTVQKGYEFEVEAKVIAHDIPRKSAKRLSKSTSPPCYVPDQSDSDYGGYSEASGDTDPLQAAAFASVSRESRETRASMSRGQPRKQSVGSMKSTIDDSQAEIQVVNMSKQEPLQESQQEGMTEPTIVVFEDNNDSDYVPPRTRKRTATPDLAVSRKNPSKRAKSQSAQEGVHQSPHSLRSSKRSSGKREDAVKRSDDTRSPFGERDQTVKSPTSKEDHDSDLSNAKKAPKTAPSNQDHSPVTIKISPGNGDTGHIALHLLPSPAHIHHLLPSPRFPHFQWLYGKVWTDADEQMFELERRKTPAILSRDYIEVQFEAEMKLWKAMVKLFGCLPHVLFRYGLRVDNATHTVQDPDFWLKVKRGMPKDLAEELLTLLPHPIWDGRIELLRYALQLSVSHRVKQHIRPLGRAVDVVDIGVDIYNAIEMLRSDKDESEADAMLGDYHFEMLMRAGVGADKDMKALDKSLQASIEQEEAAFPEERLLFLLRATDVEAVRNALDRMYHLGAPKWRPCSDYHTQYEKHGAAAAGVGEDVQNMSCTTFMAWRVHCCMAEEREKAIRTKLRNNNAPDLLLDMRESDPIPWYFLSRRMSVEQKRVLSGVVYPPWEEALPVAQGLSTTNGSRNTL</sequence>
<proteinExistence type="predicted"/>
<name>A0A507AQ69_9PEZI</name>
<feature type="compositionally biased region" description="Polar residues" evidence="1">
    <location>
        <begin position="155"/>
        <end position="174"/>
    </location>
</feature>
<protein>
    <submittedName>
        <fullName evidence="2">Uncharacterized protein</fullName>
    </submittedName>
</protein>
<feature type="compositionally biased region" description="Polar residues" evidence="1">
    <location>
        <begin position="189"/>
        <end position="199"/>
    </location>
</feature>
<evidence type="ECO:0000313" key="3">
    <source>
        <dbReference type="Proteomes" id="UP000319257"/>
    </source>
</evidence>
<dbReference type="GeneID" id="41978506"/>
<organism evidence="2 3">
    <name type="scientific">Thyridium curvatum</name>
    <dbReference type="NCBI Taxonomy" id="1093900"/>
    <lineage>
        <taxon>Eukaryota</taxon>
        <taxon>Fungi</taxon>
        <taxon>Dikarya</taxon>
        <taxon>Ascomycota</taxon>
        <taxon>Pezizomycotina</taxon>
        <taxon>Sordariomycetes</taxon>
        <taxon>Sordariomycetidae</taxon>
        <taxon>Thyridiales</taxon>
        <taxon>Thyridiaceae</taxon>
        <taxon>Thyridium</taxon>
    </lineage>
</organism>
<evidence type="ECO:0000256" key="1">
    <source>
        <dbReference type="SAM" id="MobiDB-lite"/>
    </source>
</evidence>
<dbReference type="AlphaFoldDB" id="A0A507AQ69"/>
<dbReference type="OrthoDB" id="5245117at2759"/>
<dbReference type="EMBL" id="SKBQ01000097">
    <property type="protein sequence ID" value="TPX06991.1"/>
    <property type="molecule type" value="Genomic_DNA"/>
</dbReference>
<accession>A0A507AQ69</accession>
<gene>
    <name evidence="2" type="ORF">E0L32_011059</name>
</gene>
<dbReference type="InParanoid" id="A0A507AQ69"/>
<dbReference type="Proteomes" id="UP000319257">
    <property type="component" value="Unassembled WGS sequence"/>
</dbReference>
<feature type="region of interest" description="Disordered" evidence="1">
    <location>
        <begin position="189"/>
        <end position="327"/>
    </location>
</feature>
<dbReference type="RefSeq" id="XP_030988702.1">
    <property type="nucleotide sequence ID" value="XM_031133746.1"/>
</dbReference>